<keyword evidence="3" id="KW-1003">Cell membrane</keyword>
<comment type="similarity">
    <text evidence="2">Belongs to the polysaccharide synthase family.</text>
</comment>
<accession>A0ABQ6T1M2</accession>
<feature type="transmembrane region" description="Helical" evidence="7">
    <location>
        <begin position="172"/>
        <end position="189"/>
    </location>
</feature>
<evidence type="ECO:0000256" key="6">
    <source>
        <dbReference type="ARBA" id="ARBA00023136"/>
    </source>
</evidence>
<dbReference type="Proteomes" id="UP000326367">
    <property type="component" value="Unassembled WGS sequence"/>
</dbReference>
<dbReference type="Pfam" id="PF13440">
    <property type="entry name" value="Polysacc_synt_3"/>
    <property type="match status" value="1"/>
</dbReference>
<evidence type="ECO:0000256" key="2">
    <source>
        <dbReference type="ARBA" id="ARBA00007430"/>
    </source>
</evidence>
<feature type="transmembrane region" description="Helical" evidence="7">
    <location>
        <begin position="75"/>
        <end position="95"/>
    </location>
</feature>
<dbReference type="RefSeq" id="WP_150454377.1">
    <property type="nucleotide sequence ID" value="NZ_VYKI01000008.1"/>
</dbReference>
<feature type="transmembrane region" description="Helical" evidence="7">
    <location>
        <begin position="349"/>
        <end position="370"/>
    </location>
</feature>
<evidence type="ECO:0000256" key="4">
    <source>
        <dbReference type="ARBA" id="ARBA00022692"/>
    </source>
</evidence>
<organism evidence="8 9">
    <name type="scientific">Stenotrophomonas cyclobalanopsidis</name>
    <dbReference type="NCBI Taxonomy" id="2771362"/>
    <lineage>
        <taxon>Bacteria</taxon>
        <taxon>Pseudomonadati</taxon>
        <taxon>Pseudomonadota</taxon>
        <taxon>Gammaproteobacteria</taxon>
        <taxon>Lysobacterales</taxon>
        <taxon>Lysobacteraceae</taxon>
        <taxon>Stenotrophomonas</taxon>
    </lineage>
</organism>
<evidence type="ECO:0000313" key="9">
    <source>
        <dbReference type="Proteomes" id="UP000326367"/>
    </source>
</evidence>
<protein>
    <submittedName>
        <fullName evidence="8">Lipopolysaccharide biosynthesis protein</fullName>
    </submittedName>
</protein>
<feature type="transmembrane region" description="Helical" evidence="7">
    <location>
        <begin position="376"/>
        <end position="398"/>
    </location>
</feature>
<dbReference type="CDD" id="cd13127">
    <property type="entry name" value="MATE_tuaB_like"/>
    <property type="match status" value="1"/>
</dbReference>
<keyword evidence="5 7" id="KW-1133">Transmembrane helix</keyword>
<feature type="transmembrane region" description="Helical" evidence="7">
    <location>
        <begin position="320"/>
        <end position="342"/>
    </location>
</feature>
<dbReference type="PANTHER" id="PTHR30250">
    <property type="entry name" value="PST FAMILY PREDICTED COLANIC ACID TRANSPORTER"/>
    <property type="match status" value="1"/>
</dbReference>
<dbReference type="InterPro" id="IPR050833">
    <property type="entry name" value="Poly_Biosynth_Transport"/>
</dbReference>
<feature type="transmembrane region" description="Helical" evidence="7">
    <location>
        <begin position="433"/>
        <end position="455"/>
    </location>
</feature>
<name>A0ABQ6T1M2_9GAMM</name>
<feature type="transmembrane region" description="Helical" evidence="7">
    <location>
        <begin position="278"/>
        <end position="300"/>
    </location>
</feature>
<feature type="transmembrane region" description="Helical" evidence="7">
    <location>
        <begin position="38"/>
        <end position="63"/>
    </location>
</feature>
<evidence type="ECO:0000256" key="3">
    <source>
        <dbReference type="ARBA" id="ARBA00022475"/>
    </source>
</evidence>
<feature type="transmembrane region" description="Helical" evidence="7">
    <location>
        <begin position="410"/>
        <end position="427"/>
    </location>
</feature>
<evidence type="ECO:0000313" key="8">
    <source>
        <dbReference type="EMBL" id="KAA8999573.1"/>
    </source>
</evidence>
<keyword evidence="4 7" id="KW-0812">Transmembrane</keyword>
<feature type="transmembrane region" description="Helical" evidence="7">
    <location>
        <begin position="12"/>
        <end position="32"/>
    </location>
</feature>
<dbReference type="PANTHER" id="PTHR30250:SF10">
    <property type="entry name" value="LIPOPOLYSACCHARIDE BIOSYNTHESIS PROTEIN WZXC"/>
    <property type="match status" value="1"/>
</dbReference>
<sequence>MKFGSNLKWTSLAQASKLCAQFVVVFVLARLLEPSEYGVVAMATVVVNFSLMFRDMGLGAALIQKQDLEHGDIESAFRISLGAGVLVCALVMLLANPLALYFSTPRLVPLLIALALSFPVASCAIVHQALLERAGSFRTIARIEGSANLAGGVLGLVSAVGGAGAWSLVIQLAFVSVATSVQLWMASDWRPRRGRATGYKTLAEFGSGVLGFNLVNYLARNLDSVLVGRYFSTTVLGNYSLAYRLMLFPLQSITLVVSRSLLPVLSRLQDDANGRVEAYKIAVGGVSVVVAPMMIGLFVLKEPFVRLTFGDGWELAQQLIAWFAPTALLQSVMSTTGVVLMAARRTRTLLYLGVAGAVLQIAAFLLGIVHGVVVMAALYLLANILNFILVTSVCSRVLGAAPADVLRPAIMPMIAGLLMGCILHIYVQQAQAIQSLILLAFAVGASALIYAVILLSLSRQWRRRIAAAVKWRSRVPGQP</sequence>
<evidence type="ECO:0000256" key="7">
    <source>
        <dbReference type="SAM" id="Phobius"/>
    </source>
</evidence>
<reference evidence="8 9" key="1">
    <citation type="journal article" date="2020" name="Antonie Van Leeuwenhoek">
        <title>Stenotrophomonas cyclobalanopsidis sp. nov., isolated from the leaf spot disease of Cyclobalanopsis patelliformis.</title>
        <authorList>
            <person name="Bian D.R."/>
            <person name="Xue H."/>
            <person name="Piao C.G."/>
            <person name="Li Y."/>
        </authorList>
    </citation>
    <scope>NUCLEOTIDE SEQUENCE [LARGE SCALE GENOMIC DNA]</scope>
    <source>
        <strain evidence="8 9">TPQG1-4</strain>
    </source>
</reference>
<evidence type="ECO:0000256" key="1">
    <source>
        <dbReference type="ARBA" id="ARBA00004651"/>
    </source>
</evidence>
<proteinExistence type="inferred from homology"/>
<comment type="subcellular location">
    <subcellularLocation>
        <location evidence="1">Cell membrane</location>
        <topology evidence="1">Multi-pass membrane protein</topology>
    </subcellularLocation>
</comment>
<dbReference type="EMBL" id="VYKI01000008">
    <property type="protein sequence ID" value="KAA8999573.1"/>
    <property type="molecule type" value="Genomic_DNA"/>
</dbReference>
<comment type="caution">
    <text evidence="8">The sequence shown here is derived from an EMBL/GenBank/DDBJ whole genome shotgun (WGS) entry which is preliminary data.</text>
</comment>
<keyword evidence="9" id="KW-1185">Reference proteome</keyword>
<evidence type="ECO:0000256" key="5">
    <source>
        <dbReference type="ARBA" id="ARBA00022989"/>
    </source>
</evidence>
<keyword evidence="6 7" id="KW-0472">Membrane</keyword>
<gene>
    <name evidence="8" type="ORF">FJU31_08640</name>
</gene>
<feature type="transmembrane region" description="Helical" evidence="7">
    <location>
        <begin position="107"/>
        <end position="126"/>
    </location>
</feature>